<organism evidence="12 13">
    <name type="scientific">Bittarella massiliensis</name>
    <name type="common">ex Durand et al. 2017</name>
    <dbReference type="NCBI Taxonomy" id="1720313"/>
    <lineage>
        <taxon>Bacteria</taxon>
        <taxon>Bacillati</taxon>
        <taxon>Bacillota</taxon>
        <taxon>Clostridia</taxon>
        <taxon>Eubacteriales</taxon>
        <taxon>Oscillospiraceae</taxon>
        <taxon>Bittarella (ex Durand et al. 2017)</taxon>
    </lineage>
</organism>
<dbReference type="InterPro" id="IPR014048">
    <property type="entry name" value="MethylDNA_cys_MeTrfase_DNA-bd"/>
</dbReference>
<sequence>MQYTATYRSPLGGITLSSDGEHLCGLWFDGGKYFAATLDAEHHQWDLPVFEETRRWLDRYFQGGVPDFTPPLAPSGSPFRLAVWDMLLQIPRGQTATYGEIAAALARAQGRERMSAQAVGGAVGHNPISLIIPCHRVVGRDGSLTGYAGGIAKKAALLALEGVEMGRLFLPQRGTAL</sequence>
<dbReference type="InterPro" id="IPR036217">
    <property type="entry name" value="MethylDNA_cys_MeTrfase_DNAb"/>
</dbReference>
<dbReference type="GO" id="GO:0005737">
    <property type="term" value="C:cytoplasm"/>
    <property type="evidence" value="ECO:0007669"/>
    <property type="project" value="UniProtKB-SubCell"/>
</dbReference>
<evidence type="ECO:0000256" key="8">
    <source>
        <dbReference type="ARBA" id="ARBA00049348"/>
    </source>
</evidence>
<keyword evidence="5 9" id="KW-0808">Transferase</keyword>
<reference evidence="13" key="1">
    <citation type="submission" date="2016-11" db="EMBL/GenBank/DDBJ databases">
        <authorList>
            <person name="Jaros S."/>
            <person name="Januszkiewicz K."/>
            <person name="Wedrychowicz H."/>
        </authorList>
    </citation>
    <scope>NUCLEOTIDE SEQUENCE [LARGE SCALE GENOMIC DNA]</scope>
    <source>
        <strain evidence="13">DSM 4029</strain>
    </source>
</reference>
<evidence type="ECO:0000256" key="5">
    <source>
        <dbReference type="ARBA" id="ARBA00022679"/>
    </source>
</evidence>
<dbReference type="EC" id="2.1.1.63" evidence="9"/>
<dbReference type="Proteomes" id="UP000184089">
    <property type="component" value="Unassembled WGS sequence"/>
</dbReference>
<dbReference type="InterPro" id="IPR036388">
    <property type="entry name" value="WH-like_DNA-bd_sf"/>
</dbReference>
<evidence type="ECO:0000259" key="11">
    <source>
        <dbReference type="Pfam" id="PF02870"/>
    </source>
</evidence>
<evidence type="ECO:0000256" key="7">
    <source>
        <dbReference type="ARBA" id="ARBA00023204"/>
    </source>
</evidence>
<dbReference type="RefSeq" id="WP_021659052.1">
    <property type="nucleotide sequence ID" value="NZ_FQVY01000002.1"/>
</dbReference>
<comment type="caution">
    <text evidence="12">The sequence shown here is derived from an EMBL/GenBank/DDBJ whole genome shotgun (WGS) entry which is preliminary data.</text>
</comment>
<keyword evidence="3 9" id="KW-0963">Cytoplasm</keyword>
<dbReference type="InterPro" id="IPR008332">
    <property type="entry name" value="MethylG_MeTrfase_N"/>
</dbReference>
<comment type="miscellaneous">
    <text evidence="9">This enzyme catalyzes only one turnover and therefore is not strictly catalytic. According to one definition, an enzyme is a biocatalyst that acts repeatedly and over many reaction cycles.</text>
</comment>
<gene>
    <name evidence="12" type="ORF">SAMN05444424_1120</name>
</gene>
<evidence type="ECO:0000256" key="1">
    <source>
        <dbReference type="ARBA" id="ARBA00001286"/>
    </source>
</evidence>
<dbReference type="InterPro" id="IPR036631">
    <property type="entry name" value="MGMT_N_sf"/>
</dbReference>
<dbReference type="SUPFAM" id="SSF46767">
    <property type="entry name" value="Methylated DNA-protein cysteine methyltransferase, C-terminal domain"/>
    <property type="match status" value="1"/>
</dbReference>
<feature type="domain" description="Methylguanine DNA methyltransferase ribonuclease-like" evidence="11">
    <location>
        <begin position="3"/>
        <end position="73"/>
    </location>
</feature>
<protein>
    <recommendedName>
        <fullName evidence="9">Methylated-DNA--protein-cysteine methyltransferase</fullName>
        <ecNumber evidence="9">2.1.1.63</ecNumber>
    </recommendedName>
    <alternativeName>
        <fullName evidence="9">6-O-methylguanine-DNA methyltransferase</fullName>
        <shortName evidence="9">MGMT</shortName>
    </alternativeName>
    <alternativeName>
        <fullName evidence="9">O-6-methylguanine-DNA-alkyltransferase</fullName>
    </alternativeName>
</protein>
<dbReference type="PANTHER" id="PTHR10815">
    <property type="entry name" value="METHYLATED-DNA--PROTEIN-CYSTEINE METHYLTRANSFERASE"/>
    <property type="match status" value="1"/>
</dbReference>
<dbReference type="Pfam" id="PF01035">
    <property type="entry name" value="DNA_binding_1"/>
    <property type="match status" value="1"/>
</dbReference>
<evidence type="ECO:0000256" key="3">
    <source>
        <dbReference type="ARBA" id="ARBA00022490"/>
    </source>
</evidence>
<evidence type="ECO:0000256" key="2">
    <source>
        <dbReference type="ARBA" id="ARBA00008711"/>
    </source>
</evidence>
<dbReference type="SUPFAM" id="SSF53155">
    <property type="entry name" value="Methylated DNA-protein cysteine methyltransferase domain"/>
    <property type="match status" value="1"/>
</dbReference>
<evidence type="ECO:0000256" key="4">
    <source>
        <dbReference type="ARBA" id="ARBA00022603"/>
    </source>
</evidence>
<dbReference type="GO" id="GO:0032259">
    <property type="term" value="P:methylation"/>
    <property type="evidence" value="ECO:0007669"/>
    <property type="project" value="UniProtKB-KW"/>
</dbReference>
<comment type="function">
    <text evidence="9">Involved in the cellular defense against the biological effects of O6-methylguanine (O6-MeG) and O4-methylthymine (O4-MeT) in DNA. Repairs the methylated nucleobase in DNA by stoichiometrically transferring the methyl group to a cysteine residue in the enzyme. This is a suicide reaction: the enzyme is irreversibly inactivated.</text>
</comment>
<name>A0AAQ1MCG2_9FIRM</name>
<dbReference type="AlphaFoldDB" id="A0AAQ1MCG2"/>
<dbReference type="PROSITE" id="PS00374">
    <property type="entry name" value="MGMT"/>
    <property type="match status" value="1"/>
</dbReference>
<dbReference type="FunFam" id="1.10.10.10:FF:000214">
    <property type="entry name" value="Methylated-DNA--protein-cysteine methyltransferase"/>
    <property type="match status" value="1"/>
</dbReference>
<evidence type="ECO:0000259" key="10">
    <source>
        <dbReference type="Pfam" id="PF01035"/>
    </source>
</evidence>
<dbReference type="PANTHER" id="PTHR10815:SF5">
    <property type="entry name" value="METHYLATED-DNA--PROTEIN-CYSTEINE METHYLTRANSFERASE"/>
    <property type="match status" value="1"/>
</dbReference>
<feature type="domain" description="Methylated-DNA-[protein]-cysteine S-methyltransferase DNA binding" evidence="10">
    <location>
        <begin position="78"/>
        <end position="163"/>
    </location>
</feature>
<dbReference type="InterPro" id="IPR023546">
    <property type="entry name" value="MGMT"/>
</dbReference>
<dbReference type="Gene3D" id="3.30.160.70">
    <property type="entry name" value="Methylated DNA-protein cysteine methyltransferase domain"/>
    <property type="match status" value="1"/>
</dbReference>
<keyword evidence="6 9" id="KW-0227">DNA damage</keyword>
<feature type="active site" description="Nucleophile; methyl group acceptor" evidence="9">
    <location>
        <position position="134"/>
    </location>
</feature>
<dbReference type="GO" id="GO:0003908">
    <property type="term" value="F:methylated-DNA-[protein]-cysteine S-methyltransferase activity"/>
    <property type="evidence" value="ECO:0007669"/>
    <property type="project" value="UniProtKB-UniRule"/>
</dbReference>
<dbReference type="EMBL" id="FQVY01000002">
    <property type="protein sequence ID" value="SHG00558.1"/>
    <property type="molecule type" value="Genomic_DNA"/>
</dbReference>
<proteinExistence type="inferred from homology"/>
<dbReference type="Pfam" id="PF02870">
    <property type="entry name" value="Methyltransf_1N"/>
    <property type="match status" value="1"/>
</dbReference>
<dbReference type="NCBIfam" id="TIGR00589">
    <property type="entry name" value="ogt"/>
    <property type="match status" value="1"/>
</dbReference>
<dbReference type="HAMAP" id="MF_00772">
    <property type="entry name" value="OGT"/>
    <property type="match status" value="1"/>
</dbReference>
<comment type="subcellular location">
    <subcellularLocation>
        <location evidence="9">Cytoplasm</location>
    </subcellularLocation>
</comment>
<accession>A0AAQ1MCG2</accession>
<evidence type="ECO:0000256" key="6">
    <source>
        <dbReference type="ARBA" id="ARBA00022763"/>
    </source>
</evidence>
<comment type="catalytic activity">
    <reaction evidence="1 9">
        <text>a 4-O-methyl-thymidine in DNA + L-cysteinyl-[protein] = a thymidine in DNA + S-methyl-L-cysteinyl-[protein]</text>
        <dbReference type="Rhea" id="RHEA:53428"/>
        <dbReference type="Rhea" id="RHEA-COMP:10131"/>
        <dbReference type="Rhea" id="RHEA-COMP:10132"/>
        <dbReference type="Rhea" id="RHEA-COMP:13555"/>
        <dbReference type="Rhea" id="RHEA-COMP:13556"/>
        <dbReference type="ChEBI" id="CHEBI:29950"/>
        <dbReference type="ChEBI" id="CHEBI:82612"/>
        <dbReference type="ChEBI" id="CHEBI:137386"/>
        <dbReference type="ChEBI" id="CHEBI:137387"/>
        <dbReference type="EC" id="2.1.1.63"/>
    </reaction>
</comment>
<dbReference type="InterPro" id="IPR001497">
    <property type="entry name" value="MethylDNA_cys_MeTrfase_AS"/>
</dbReference>
<evidence type="ECO:0000313" key="12">
    <source>
        <dbReference type="EMBL" id="SHG00558.1"/>
    </source>
</evidence>
<evidence type="ECO:0000256" key="9">
    <source>
        <dbReference type="HAMAP-Rule" id="MF_00772"/>
    </source>
</evidence>
<keyword evidence="4 9" id="KW-0489">Methyltransferase</keyword>
<dbReference type="Gene3D" id="1.10.10.10">
    <property type="entry name" value="Winged helix-like DNA-binding domain superfamily/Winged helix DNA-binding domain"/>
    <property type="match status" value="1"/>
</dbReference>
<dbReference type="GO" id="GO:0006307">
    <property type="term" value="P:DNA alkylation repair"/>
    <property type="evidence" value="ECO:0007669"/>
    <property type="project" value="UniProtKB-UniRule"/>
</dbReference>
<comment type="similarity">
    <text evidence="2 9">Belongs to the MGMT family.</text>
</comment>
<evidence type="ECO:0000313" key="13">
    <source>
        <dbReference type="Proteomes" id="UP000184089"/>
    </source>
</evidence>
<comment type="catalytic activity">
    <reaction evidence="8 9">
        <text>a 6-O-methyl-2'-deoxyguanosine in DNA + L-cysteinyl-[protein] = S-methyl-L-cysteinyl-[protein] + a 2'-deoxyguanosine in DNA</text>
        <dbReference type="Rhea" id="RHEA:24000"/>
        <dbReference type="Rhea" id="RHEA-COMP:10131"/>
        <dbReference type="Rhea" id="RHEA-COMP:10132"/>
        <dbReference type="Rhea" id="RHEA-COMP:11367"/>
        <dbReference type="Rhea" id="RHEA-COMP:11368"/>
        <dbReference type="ChEBI" id="CHEBI:29950"/>
        <dbReference type="ChEBI" id="CHEBI:82612"/>
        <dbReference type="ChEBI" id="CHEBI:85445"/>
        <dbReference type="ChEBI" id="CHEBI:85448"/>
        <dbReference type="EC" id="2.1.1.63"/>
    </reaction>
</comment>
<keyword evidence="7 9" id="KW-0234">DNA repair</keyword>
<dbReference type="CDD" id="cd06445">
    <property type="entry name" value="ATase"/>
    <property type="match status" value="1"/>
</dbReference>